<dbReference type="EnsemblPlants" id="OPUNC04G13760.1">
    <property type="protein sequence ID" value="OPUNC04G13760.1"/>
    <property type="gene ID" value="OPUNC04G13760"/>
</dbReference>
<evidence type="ECO:0008006" key="10">
    <source>
        <dbReference type="Google" id="ProtNLM"/>
    </source>
</evidence>
<feature type="transmembrane region" description="Helical" evidence="7">
    <location>
        <begin position="57"/>
        <end position="79"/>
    </location>
</feature>
<evidence type="ECO:0000256" key="6">
    <source>
        <dbReference type="SAM" id="MobiDB-lite"/>
    </source>
</evidence>
<keyword evidence="7" id="KW-1133">Transmembrane helix</keyword>
<dbReference type="PANTHER" id="PTHR10353">
    <property type="entry name" value="GLYCOSYL HYDROLASE"/>
    <property type="match status" value="1"/>
</dbReference>
<dbReference type="PANTHER" id="PTHR10353:SF242">
    <property type="entry name" value="BETA-GLUCOSIDASE 12"/>
    <property type="match status" value="1"/>
</dbReference>
<proteinExistence type="inferred from homology"/>
<organism evidence="8">
    <name type="scientific">Oryza punctata</name>
    <name type="common">Red rice</name>
    <dbReference type="NCBI Taxonomy" id="4537"/>
    <lineage>
        <taxon>Eukaryota</taxon>
        <taxon>Viridiplantae</taxon>
        <taxon>Streptophyta</taxon>
        <taxon>Embryophyta</taxon>
        <taxon>Tracheophyta</taxon>
        <taxon>Spermatophyta</taxon>
        <taxon>Magnoliopsida</taxon>
        <taxon>Liliopsida</taxon>
        <taxon>Poales</taxon>
        <taxon>Poaceae</taxon>
        <taxon>BOP clade</taxon>
        <taxon>Oryzoideae</taxon>
        <taxon>Oryzeae</taxon>
        <taxon>Oryzinae</taxon>
        <taxon>Oryza</taxon>
    </lineage>
</organism>
<dbReference type="FunFam" id="3.20.20.80:FF:000020">
    <property type="entry name" value="Beta-glucosidase 12"/>
    <property type="match status" value="2"/>
</dbReference>
<dbReference type="InterPro" id="IPR001360">
    <property type="entry name" value="Glyco_hydro_1"/>
</dbReference>
<evidence type="ECO:0000256" key="5">
    <source>
        <dbReference type="ARBA" id="ARBA00023180"/>
    </source>
</evidence>
<evidence type="ECO:0000256" key="1">
    <source>
        <dbReference type="ARBA" id="ARBA00010838"/>
    </source>
</evidence>
<dbReference type="SUPFAM" id="SSF51445">
    <property type="entry name" value="(Trans)glycosidases"/>
    <property type="match status" value="4"/>
</dbReference>
<evidence type="ECO:0000256" key="7">
    <source>
        <dbReference type="SAM" id="Phobius"/>
    </source>
</evidence>
<dbReference type="Proteomes" id="UP000026962">
    <property type="component" value="Chromosome 4"/>
</dbReference>
<accession>A0A0E0KRU2</accession>
<dbReference type="HOGENOM" id="CLU_234131_0_0_1"/>
<dbReference type="PRINTS" id="PR00131">
    <property type="entry name" value="GLHYDRLASE1"/>
</dbReference>
<evidence type="ECO:0000256" key="3">
    <source>
        <dbReference type="ARBA" id="ARBA00022801"/>
    </source>
</evidence>
<evidence type="ECO:0000313" key="8">
    <source>
        <dbReference type="EnsemblPlants" id="OPUNC04G13760.1"/>
    </source>
</evidence>
<feature type="region of interest" description="Disordered" evidence="6">
    <location>
        <begin position="1"/>
        <end position="45"/>
    </location>
</feature>
<feature type="transmembrane region" description="Helical" evidence="7">
    <location>
        <begin position="1916"/>
        <end position="1941"/>
    </location>
</feature>
<dbReference type="Gene3D" id="3.20.20.80">
    <property type="entry name" value="Glycosidases"/>
    <property type="match status" value="4"/>
</dbReference>
<protein>
    <recommendedName>
        <fullName evidence="10">Beta-glucosidase</fullName>
    </recommendedName>
</protein>
<dbReference type="GO" id="GO:0004565">
    <property type="term" value="F:beta-galactosidase activity"/>
    <property type="evidence" value="ECO:0007669"/>
    <property type="project" value="UniProtKB-ARBA"/>
</dbReference>
<dbReference type="Gramene" id="OPUNC04G13760.1">
    <property type="protein sequence ID" value="OPUNC04G13760.1"/>
    <property type="gene ID" value="OPUNC04G13760"/>
</dbReference>
<dbReference type="eggNOG" id="KOG0626">
    <property type="taxonomic scope" value="Eukaryota"/>
</dbReference>
<keyword evidence="7" id="KW-0472">Membrane</keyword>
<name>A0A0E0KRU2_ORYPU</name>
<dbReference type="InterPro" id="IPR033132">
    <property type="entry name" value="GH_1_N_CS"/>
</dbReference>
<keyword evidence="4" id="KW-1015">Disulfide bond</keyword>
<dbReference type="STRING" id="4537.A0A0E0KRU2"/>
<keyword evidence="2" id="KW-0732">Signal</keyword>
<keyword evidence="3" id="KW-0378">Hydrolase</keyword>
<keyword evidence="5" id="KW-0325">Glycoprotein</keyword>
<dbReference type="GO" id="GO:0005975">
    <property type="term" value="P:carbohydrate metabolic process"/>
    <property type="evidence" value="ECO:0007669"/>
    <property type="project" value="InterPro"/>
</dbReference>
<dbReference type="Pfam" id="PF00232">
    <property type="entry name" value="Glyco_hydro_1"/>
    <property type="match status" value="4"/>
</dbReference>
<dbReference type="InterPro" id="IPR017853">
    <property type="entry name" value="GH"/>
</dbReference>
<reference evidence="8" key="2">
    <citation type="submission" date="2018-05" db="EMBL/GenBank/DDBJ databases">
        <title>OpunRS2 (Oryza punctata Reference Sequence Version 2).</title>
        <authorList>
            <person name="Zhang J."/>
            <person name="Kudrna D."/>
            <person name="Lee S."/>
            <person name="Talag J."/>
            <person name="Welchert J."/>
            <person name="Wing R.A."/>
        </authorList>
    </citation>
    <scope>NUCLEOTIDE SEQUENCE [LARGE SCALE GENOMIC DNA]</scope>
</reference>
<dbReference type="GO" id="GO:0008422">
    <property type="term" value="F:beta-glucosidase activity"/>
    <property type="evidence" value="ECO:0007669"/>
    <property type="project" value="TreeGrafter"/>
</dbReference>
<sequence length="1989" mass="223124">MGGEEAATAVWVSAPNPPARARRLRRKAPHPLPQDRRRQSTCAGAGLPLGHTQTLPMAAAGAVVMLGGILLPFLLAVVASGEPPISRRSFPEGFIFGTASSSYQIADKSNGDVAADSYHLYKEDVRIMKDMGVDAYRFSVSWTRILPNGSLSGGINREGISYYNNLINELLLKGVHPFVTLFHWDSPQALEDKYNGFLSPNIINDYKDYAETCFKEFGDRVKHWITFNEPLSFCVAGYASAGMFAPGRCSPWEQGNCSAGDSGREPYTACHHQLLAHAETVRLYKEKYQVLQKGKIGITLVSNWFVPFSLSKSNIDAARRALDFMLGWFMDPLIRGEYPLSMRELVRNRLPQFTKEQSELIKGAFDFIGLNYYTSNYAGSLPPSNGLNNSYSTDARANLTAVRNGIPIGPQAASPWLYIYPQGFRELVLYVKENYGNPTIYITENGVDEFNNETLPLQEALKDDTRIDYYHKHLLSLLSHTSMAAAGAMPGGLLLTFLLLAVVASGAYNGAGEPPVSRRSFPKGFIFGTASSSYQYEGGAAEEKIADRSNGDMASDSYHLYKEDVRLMKDMGMDAYRFSISWTRILPNGSLRGGVNKEGIKYYNDLINELLSKGVQPFVTLFHWDSPQALEDKYNGFLSPNIINDFKDYAEICFKEFGDRVKNWITFNEPWTFCSNGYATGLFAPGRCSSWEQGNCSVGDSGTEPYTACHHQLLAHAATVRLYKAKYQALQKGKIGITLVSHWFVPFSRSKSNDDAARRAIDFMFGWFMDPLIRGDYPLSMRGLVGNRLPQFTKEQSKLVKGAFDFIGLNYYTANYADNLPPSNGLNNSYTTDSRANLTGVRNGIPIGPQAASPWLYVYPQGFRDLLLYVKENYGNPTVYITENGVDESNNETLPLQEALKDDARIEYYHKHLLSLLSAIRDGANVKGYFAWSLLDNFEWANGYTVRFGINFVDYNDGRKRYPKNSAHWFKKMVCPEPWNAITFPQHGDLSRLCSSAHHSLLSMVMAVAGAVVMPGGLLLLHLLAFTCVACNGGSELPPISRRSFPKGFIFGTSSSSYQRRVAEDQASGTPSHINKITDKSNGDVACDSYHLYKEDVRSMKEMGMDAYRFSISWSRILPNGNLSGGVNKEGINYYNNLINELLSKGVQPFATLFHFDTPQALEDKYKGFISPNIINDYKDYAEICFKEFGDRVKHWITFNEPWTFCSMGYASGIYAPGRCSPWEMGKCSVGDSAREPYTACHHQLLAHAETVRLYKEKYQFTEGNARRLQFIRDNNLNRRSANWGLVVVVALQKGKIGIILNADWFVPLSQSKSSSDAAKRALDFMLGWFMDPLIRGDYPLSMRELVGNRLPEFSKEQSEMVKGACDFIGLNYYTSSYADNDPPSHGHNNSYNTDSHAKITRFRELLLYIKENYGNPTIYITENGAVVMPGGLLLLHLLAFTCVACNGGSELPPISRRSFPKGFIFGTSSSSYQRRVAEDQASGTPSHINKITDKSNGDVACDSYHLYKEDVRSMKEMGMDAYRFSISWSRILPNGNLSGGVNKEGINYYNNLINELLSKGVQPFATLFHFDTPQALEDKYKGFISPNIINDYKDYAEICFKEFGDRVKHWITFNEPWTFCSMGYASGIYAPGRCSPWEMGKCSVGDSAREPYTACHHQLLAHAETVRLYKEKYQFTEGNARRLQFIRDNNLNRRSANWGLVVVVALQKGKIGIILNADWFVPLSQSKSSSDAAKRALDFMLGWFMDPLIRGDYPLSMRELVGNRLPEFSKEQSEMVKGACDFIGLNYYTSSYADNDPPSHGHNNSYNTDSHAKITRFRELLLYIKENYGNPTIYITENALKDDTRIEYYHKHLLALLSAMRDGANVKGYFAWSLLDNFEWSEGYAVRFGINFVDYDNGMKRYPKNSAHWFKKSSFVQMAVAGAVAMSGGLLLLLLAVACVEAGELPPISRRSFPKGFIFGTSSASYQIKSLTKATGMWLTTPTISTRY</sequence>
<keyword evidence="9" id="KW-1185">Reference proteome</keyword>
<comment type="similarity">
    <text evidence="1">Belongs to the glycosyl hydrolase 1 family.</text>
</comment>
<feature type="compositionally biased region" description="Basic residues" evidence="6">
    <location>
        <begin position="20"/>
        <end position="29"/>
    </location>
</feature>
<dbReference type="GO" id="GO:0033907">
    <property type="term" value="F:beta-D-fucosidase activity"/>
    <property type="evidence" value="ECO:0007669"/>
    <property type="project" value="UniProtKB-ARBA"/>
</dbReference>
<evidence type="ECO:0000256" key="2">
    <source>
        <dbReference type="ARBA" id="ARBA00022729"/>
    </source>
</evidence>
<dbReference type="PROSITE" id="PS00653">
    <property type="entry name" value="GLYCOSYL_HYDROL_F1_2"/>
    <property type="match status" value="1"/>
</dbReference>
<reference evidence="8" key="1">
    <citation type="submission" date="2015-04" db="UniProtKB">
        <authorList>
            <consortium name="EnsemblPlants"/>
        </authorList>
    </citation>
    <scope>IDENTIFICATION</scope>
</reference>
<keyword evidence="7" id="KW-0812">Transmembrane</keyword>
<evidence type="ECO:0000313" key="9">
    <source>
        <dbReference type="Proteomes" id="UP000026962"/>
    </source>
</evidence>
<dbReference type="OMA" id="AHWAEPK"/>
<evidence type="ECO:0000256" key="4">
    <source>
        <dbReference type="ARBA" id="ARBA00023157"/>
    </source>
</evidence>